<reference evidence="2" key="1">
    <citation type="journal article" date="2023" name="Hortic. Res.">
        <title>A chromosome-level phased genome enabling allele-level studies in sweet orange: a case study on citrus Huanglongbing tolerance.</title>
        <authorList>
            <person name="Wu B."/>
            <person name="Yu Q."/>
            <person name="Deng Z."/>
            <person name="Duan Y."/>
            <person name="Luo F."/>
            <person name="Gmitter F. Jr."/>
        </authorList>
    </citation>
    <scope>NUCLEOTIDE SEQUENCE [LARGE SCALE GENOMIC DNA]</scope>
    <source>
        <strain evidence="2">cv. Valencia</strain>
    </source>
</reference>
<comment type="caution">
    <text evidence="1">The sequence shown here is derived from an EMBL/GenBank/DDBJ whole genome shotgun (WGS) entry which is preliminary data.</text>
</comment>
<sequence>MRCEKSLEANPTSPRMTWRICKYLKAVIMESFRLHLPLRLLVLRESTEDVKVKGYDILAKTRLIFDARAIGRGCPGITFAVATIELALASLLYHFDWTVPGEASGQHLEVPEASGILVHRKFPLVAVPTPR</sequence>
<organism evidence="1 2">
    <name type="scientific">Citrus sinensis</name>
    <name type="common">Sweet orange</name>
    <name type="synonym">Citrus aurantium var. sinensis</name>
    <dbReference type="NCBI Taxonomy" id="2711"/>
    <lineage>
        <taxon>Eukaryota</taxon>
        <taxon>Viridiplantae</taxon>
        <taxon>Streptophyta</taxon>
        <taxon>Embryophyta</taxon>
        <taxon>Tracheophyta</taxon>
        <taxon>Spermatophyta</taxon>
        <taxon>Magnoliopsida</taxon>
        <taxon>eudicotyledons</taxon>
        <taxon>Gunneridae</taxon>
        <taxon>Pentapetalae</taxon>
        <taxon>rosids</taxon>
        <taxon>malvids</taxon>
        <taxon>Sapindales</taxon>
        <taxon>Rutaceae</taxon>
        <taxon>Aurantioideae</taxon>
        <taxon>Citrus</taxon>
    </lineage>
</organism>
<dbReference type="Proteomes" id="UP000829398">
    <property type="component" value="Chromosome 3"/>
</dbReference>
<evidence type="ECO:0000313" key="2">
    <source>
        <dbReference type="Proteomes" id="UP000829398"/>
    </source>
</evidence>
<proteinExistence type="predicted"/>
<keyword evidence="2" id="KW-1185">Reference proteome</keyword>
<accession>A0ACB8LTW1</accession>
<evidence type="ECO:0000313" key="1">
    <source>
        <dbReference type="EMBL" id="KAH9776470.1"/>
    </source>
</evidence>
<dbReference type="EMBL" id="CM039172">
    <property type="protein sequence ID" value="KAH9776470.1"/>
    <property type="molecule type" value="Genomic_DNA"/>
</dbReference>
<protein>
    <submittedName>
        <fullName evidence="1">Uncharacterized protein</fullName>
    </submittedName>
</protein>
<name>A0ACB8LTW1_CITSI</name>
<gene>
    <name evidence="1" type="ORF">KPL71_006716</name>
</gene>